<dbReference type="Pfam" id="PF01841">
    <property type="entry name" value="Transglut_core"/>
    <property type="match status" value="1"/>
</dbReference>
<dbReference type="EMBL" id="RQPI01000001">
    <property type="protein sequence ID" value="RQW13637.1"/>
    <property type="molecule type" value="Genomic_DNA"/>
</dbReference>
<dbReference type="Pfam" id="PF08379">
    <property type="entry name" value="Bact_transglu_N"/>
    <property type="match status" value="1"/>
</dbReference>
<proteinExistence type="predicted"/>
<keyword evidence="3" id="KW-1185">Reference proteome</keyword>
<accession>A0A3N9PE95</accession>
<sequence>MKIQINHTTRYTYPEPVTDSVNEIRLTPRTNYRQSCYHHEVDIFPPANLLTYEDFFGNRVHAYSVNKPHTEMVIHTRATVVTEDRAQRRDLPKLALEDQITRIKEEEFQNRYIEYILPTRYTEVTPELMEFASQHPFDEAEDLYEWTKRLSSTIYEQFTYDPEATSVNTTVKKALKLKRGVCQDYAHLMIAVCRSVGLPSRYVSGYHFVGDLQGGNADFEQASHAWVETHIPGSGWLGFDPTNNVEVNWRYVKLGHGRDYKDIVPVKGVYRGASGNLEVTVDVRLLDN</sequence>
<dbReference type="PANTHER" id="PTHR33490:SF6">
    <property type="entry name" value="SLL1049 PROTEIN"/>
    <property type="match status" value="1"/>
</dbReference>
<evidence type="ECO:0000313" key="3">
    <source>
        <dbReference type="Proteomes" id="UP000282529"/>
    </source>
</evidence>
<dbReference type="InterPro" id="IPR002931">
    <property type="entry name" value="Transglutaminase-like"/>
</dbReference>
<feature type="domain" description="Transglutaminase-like" evidence="1">
    <location>
        <begin position="174"/>
        <end position="243"/>
    </location>
</feature>
<dbReference type="SMART" id="SM00460">
    <property type="entry name" value="TGc"/>
    <property type="match status" value="1"/>
</dbReference>
<protein>
    <submittedName>
        <fullName evidence="2">Transglutaminase family protein</fullName>
    </submittedName>
</protein>
<name>A0A3N9PE95_9BACL</name>
<reference evidence="2 3" key="1">
    <citation type="submission" date="2018-11" db="EMBL/GenBank/DDBJ databases">
        <title>Genome sequence of strain 7197.</title>
        <authorList>
            <person name="Gao J."/>
            <person name="Sun J."/>
        </authorList>
    </citation>
    <scope>NUCLEOTIDE SEQUENCE [LARGE SCALE GENOMIC DNA]</scope>
    <source>
        <strain evidence="2 3">7197</strain>
    </source>
</reference>
<dbReference type="AlphaFoldDB" id="A0A3N9PE95"/>
<evidence type="ECO:0000313" key="2">
    <source>
        <dbReference type="EMBL" id="RQW13637.1"/>
    </source>
</evidence>
<gene>
    <name evidence="2" type="ORF">EH198_04350</name>
</gene>
<dbReference type="InterPro" id="IPR013589">
    <property type="entry name" value="Bac_transglu_N"/>
</dbReference>
<evidence type="ECO:0000259" key="1">
    <source>
        <dbReference type="SMART" id="SM00460"/>
    </source>
</evidence>
<dbReference type="SUPFAM" id="SSF54001">
    <property type="entry name" value="Cysteine proteinases"/>
    <property type="match status" value="1"/>
</dbReference>
<organism evidence="2 3">
    <name type="scientific">Paenibacillus rhizophilus</name>
    <dbReference type="NCBI Taxonomy" id="1850366"/>
    <lineage>
        <taxon>Bacteria</taxon>
        <taxon>Bacillati</taxon>
        <taxon>Bacillota</taxon>
        <taxon>Bacilli</taxon>
        <taxon>Bacillales</taxon>
        <taxon>Paenibacillaceae</taxon>
        <taxon>Paenibacillus</taxon>
    </lineage>
</organism>
<dbReference type="PANTHER" id="PTHR33490">
    <property type="entry name" value="BLR5614 PROTEIN-RELATED"/>
    <property type="match status" value="1"/>
</dbReference>
<dbReference type="RefSeq" id="WP_124694280.1">
    <property type="nucleotide sequence ID" value="NZ_JBHUFE010000016.1"/>
</dbReference>
<dbReference type="Gene3D" id="3.10.620.30">
    <property type="match status" value="1"/>
</dbReference>
<comment type="caution">
    <text evidence="2">The sequence shown here is derived from an EMBL/GenBank/DDBJ whole genome shotgun (WGS) entry which is preliminary data.</text>
</comment>
<dbReference type="Proteomes" id="UP000282529">
    <property type="component" value="Unassembled WGS sequence"/>
</dbReference>
<dbReference type="OrthoDB" id="9787782at2"/>
<dbReference type="InterPro" id="IPR038765">
    <property type="entry name" value="Papain-like_cys_pep_sf"/>
</dbReference>